<keyword evidence="3" id="KW-1185">Reference proteome</keyword>
<organism evidence="2 3">
    <name type="scientific">Paractinoplanes rishiriensis</name>
    <dbReference type="NCBI Taxonomy" id="1050105"/>
    <lineage>
        <taxon>Bacteria</taxon>
        <taxon>Bacillati</taxon>
        <taxon>Actinomycetota</taxon>
        <taxon>Actinomycetes</taxon>
        <taxon>Micromonosporales</taxon>
        <taxon>Micromonosporaceae</taxon>
        <taxon>Paractinoplanes</taxon>
    </lineage>
</organism>
<evidence type="ECO:0000313" key="2">
    <source>
        <dbReference type="EMBL" id="GIE96595.1"/>
    </source>
</evidence>
<comment type="caution">
    <text evidence="2">The sequence shown here is derived from an EMBL/GenBank/DDBJ whole genome shotgun (WGS) entry which is preliminary data.</text>
</comment>
<proteinExistence type="predicted"/>
<feature type="region of interest" description="Disordered" evidence="1">
    <location>
        <begin position="45"/>
        <end position="91"/>
    </location>
</feature>
<name>A0A919K023_9ACTN</name>
<evidence type="ECO:0000256" key="1">
    <source>
        <dbReference type="SAM" id="MobiDB-lite"/>
    </source>
</evidence>
<dbReference type="EMBL" id="BOMV01000048">
    <property type="protein sequence ID" value="GIE96595.1"/>
    <property type="molecule type" value="Genomic_DNA"/>
</dbReference>
<sequence>MSSSDRPLDDEVTALPRLLDVPLENLIDRKDTAFDRAVERVRQEASYGAQNYAAHSSSPVMDPTETPDQARGGKELNVKVSWGSESDGSPR</sequence>
<reference evidence="2" key="1">
    <citation type="submission" date="2021-01" db="EMBL/GenBank/DDBJ databases">
        <title>Whole genome shotgun sequence of Actinoplanes rishiriensis NBRC 108556.</title>
        <authorList>
            <person name="Komaki H."/>
            <person name="Tamura T."/>
        </authorList>
    </citation>
    <scope>NUCLEOTIDE SEQUENCE</scope>
    <source>
        <strain evidence="2">NBRC 108556</strain>
    </source>
</reference>
<accession>A0A919K023</accession>
<dbReference type="AlphaFoldDB" id="A0A919K023"/>
<dbReference type="Proteomes" id="UP000636960">
    <property type="component" value="Unassembled WGS sequence"/>
</dbReference>
<protein>
    <submittedName>
        <fullName evidence="2">Uncharacterized protein</fullName>
    </submittedName>
</protein>
<evidence type="ECO:0000313" key="3">
    <source>
        <dbReference type="Proteomes" id="UP000636960"/>
    </source>
</evidence>
<gene>
    <name evidence="2" type="ORF">Ari01nite_40600</name>
</gene>